<reference evidence="2 3" key="1">
    <citation type="submission" date="2020-05" db="EMBL/GenBank/DDBJ databases">
        <title>Thiomicrorhabdus sediminis sp.nov. and Thiomicrorhabdus xiamenensis sp.nov., novel sulfur-oxidizing bacteria isolated from coastal sediment.</title>
        <authorList>
            <person name="Liu X."/>
        </authorList>
    </citation>
    <scope>NUCLEOTIDE SEQUENCE [LARGE SCALE GENOMIC DNA]</scope>
    <source>
        <strain evidence="2 3">G2</strain>
    </source>
</reference>
<name>A0A7D4NLA6_9GAMM</name>
<dbReference type="RefSeq" id="WP_173284746.1">
    <property type="nucleotide sequence ID" value="NZ_CP054020.1"/>
</dbReference>
<proteinExistence type="predicted"/>
<evidence type="ECO:0000259" key="1">
    <source>
        <dbReference type="Pfam" id="PF07992"/>
    </source>
</evidence>
<dbReference type="Pfam" id="PF07992">
    <property type="entry name" value="Pyr_redox_2"/>
    <property type="match status" value="1"/>
</dbReference>
<dbReference type="Proteomes" id="UP000504724">
    <property type="component" value="Chromosome"/>
</dbReference>
<evidence type="ECO:0000313" key="3">
    <source>
        <dbReference type="Proteomes" id="UP000504724"/>
    </source>
</evidence>
<dbReference type="Gene3D" id="3.50.50.100">
    <property type="match status" value="1"/>
</dbReference>
<dbReference type="AlphaFoldDB" id="A0A7D4NLA6"/>
<accession>A0A7D4NLA6</accession>
<dbReference type="SUPFAM" id="SSF51905">
    <property type="entry name" value="FAD/NAD(P)-binding domain"/>
    <property type="match status" value="2"/>
</dbReference>
<dbReference type="EMBL" id="CP054020">
    <property type="protein sequence ID" value="QKI89014.1"/>
    <property type="molecule type" value="Genomic_DNA"/>
</dbReference>
<dbReference type="InterPro" id="IPR036188">
    <property type="entry name" value="FAD/NAD-bd_sf"/>
</dbReference>
<sequence>MSANNRKLTVLGSGFAALTATKQLRKLNPNAEITVISPSKEFIYLPSLIWIPSGMRNGDDLRIDLTNFFNKNNIQHVKASVTNITNGGRTVETDAGEFDNDGLIIASGGRFIKKLPGIEHAITPCEGIPAAEKIRDRLNGMDSGTIAIGFGGNPNEPSAMRGGPMFEFLFGIDNLLRKQGRRDKFKLIFFNPAAQPGKRLGDKVPANITKMMAKKGIETKLGHKMKGFEANLVKTEGEEFAADLILFMPGMTGPAWLPNSELPKSAGGMITANQFAQVEGYQATYVAGDAGSFPGPDWQAKQAHAADLQATAAAQNLTKELNGQTDYQAFKHELICIVDTLKHGILIKRTEKGTTLLPPCRLFHWAKRIFEGLYLRQYR</sequence>
<dbReference type="InterPro" id="IPR023753">
    <property type="entry name" value="FAD/NAD-binding_dom"/>
</dbReference>
<dbReference type="KEGG" id="txa:HQN79_05220"/>
<dbReference type="PANTHER" id="PTHR43755">
    <property type="match status" value="1"/>
</dbReference>
<dbReference type="InterPro" id="IPR052541">
    <property type="entry name" value="SQRD"/>
</dbReference>
<evidence type="ECO:0000313" key="2">
    <source>
        <dbReference type="EMBL" id="QKI89014.1"/>
    </source>
</evidence>
<keyword evidence="3" id="KW-1185">Reference proteome</keyword>
<gene>
    <name evidence="2" type="ORF">HQN79_05220</name>
</gene>
<organism evidence="2 3">
    <name type="scientific">Thiomicrorhabdus xiamenensis</name>
    <dbReference type="NCBI Taxonomy" id="2739063"/>
    <lineage>
        <taxon>Bacteria</taxon>
        <taxon>Pseudomonadati</taxon>
        <taxon>Pseudomonadota</taxon>
        <taxon>Gammaproteobacteria</taxon>
        <taxon>Thiotrichales</taxon>
        <taxon>Piscirickettsiaceae</taxon>
        <taxon>Thiomicrorhabdus</taxon>
    </lineage>
</organism>
<protein>
    <submittedName>
        <fullName evidence="2">NAD(P)/FAD-dependent oxidoreductase</fullName>
    </submittedName>
</protein>
<dbReference type="GO" id="GO:0016491">
    <property type="term" value="F:oxidoreductase activity"/>
    <property type="evidence" value="ECO:0007669"/>
    <property type="project" value="InterPro"/>
</dbReference>
<dbReference type="PANTHER" id="PTHR43755:SF1">
    <property type="entry name" value="FAD-DEPENDENT PYRIDINE NUCLEOTIDE-DISULPHIDE OXIDOREDUCTASE"/>
    <property type="match status" value="1"/>
</dbReference>
<feature type="domain" description="FAD/NAD(P)-binding" evidence="1">
    <location>
        <begin position="7"/>
        <end position="139"/>
    </location>
</feature>